<feature type="transmembrane region" description="Helical" evidence="2">
    <location>
        <begin position="19"/>
        <end position="38"/>
    </location>
</feature>
<protein>
    <recommendedName>
        <fullName evidence="1">Small integral membrane protein 14</fullName>
    </recommendedName>
</protein>
<dbReference type="Ensembl" id="ENSSLDT00000001934.1">
    <property type="protein sequence ID" value="ENSSLDP00000001848.1"/>
    <property type="gene ID" value="ENSSLDG00000001525.1"/>
</dbReference>
<evidence type="ECO:0000313" key="4">
    <source>
        <dbReference type="Proteomes" id="UP000261360"/>
    </source>
</evidence>
<dbReference type="STRING" id="1841481.ENSSLDP00000001848"/>
<keyword evidence="2" id="KW-0812">Transmembrane</keyword>
<evidence type="ECO:0000313" key="3">
    <source>
        <dbReference type="Ensembl" id="ENSSLDP00000001848.1"/>
    </source>
</evidence>
<dbReference type="AlphaFoldDB" id="A0A3B4WK16"/>
<dbReference type="Pfam" id="PF11027">
    <property type="entry name" value="DUF2615"/>
    <property type="match status" value="1"/>
</dbReference>
<sequence length="74" mass="7832">MCVCSVPGPSGQVGGGGDLTLPMVLMGWVVVALVLFLLRPSSLRGPRPTGKPTGPHNVSTYRTYFISQTMSSHM</sequence>
<evidence type="ECO:0000256" key="2">
    <source>
        <dbReference type="SAM" id="Phobius"/>
    </source>
</evidence>
<organism evidence="3 4">
    <name type="scientific">Seriola lalandi dorsalis</name>
    <dbReference type="NCBI Taxonomy" id="1841481"/>
    <lineage>
        <taxon>Eukaryota</taxon>
        <taxon>Metazoa</taxon>
        <taxon>Chordata</taxon>
        <taxon>Craniata</taxon>
        <taxon>Vertebrata</taxon>
        <taxon>Euteleostomi</taxon>
        <taxon>Actinopterygii</taxon>
        <taxon>Neopterygii</taxon>
        <taxon>Teleostei</taxon>
        <taxon>Neoteleostei</taxon>
        <taxon>Acanthomorphata</taxon>
        <taxon>Carangaria</taxon>
        <taxon>Carangiformes</taxon>
        <taxon>Carangidae</taxon>
        <taxon>Seriola</taxon>
    </lineage>
</organism>
<name>A0A3B4WK16_SERLL</name>
<dbReference type="InterPro" id="IPR020309">
    <property type="entry name" value="Smim-14"/>
</dbReference>
<dbReference type="GO" id="GO:0005783">
    <property type="term" value="C:endoplasmic reticulum"/>
    <property type="evidence" value="ECO:0007669"/>
    <property type="project" value="TreeGrafter"/>
</dbReference>
<keyword evidence="4" id="KW-1185">Reference proteome</keyword>
<proteinExistence type="predicted"/>
<keyword evidence="2" id="KW-0472">Membrane</keyword>
<reference evidence="3" key="1">
    <citation type="submission" date="2025-08" db="UniProtKB">
        <authorList>
            <consortium name="Ensembl"/>
        </authorList>
    </citation>
    <scope>IDENTIFICATION</scope>
</reference>
<accession>A0A3B4WK16</accession>
<keyword evidence="2" id="KW-1133">Transmembrane helix</keyword>
<dbReference type="PANTHER" id="PTHR31019:SF1">
    <property type="entry name" value="SMALL INTEGRAL MEMBRANE PROTEIN 14"/>
    <property type="match status" value="1"/>
</dbReference>
<evidence type="ECO:0000256" key="1">
    <source>
        <dbReference type="ARBA" id="ARBA00017902"/>
    </source>
</evidence>
<dbReference type="Proteomes" id="UP000261360">
    <property type="component" value="Unplaced"/>
</dbReference>
<dbReference type="PANTHER" id="PTHR31019">
    <property type="entry name" value="SMALL INTEGRAL MEMBRANE PROTEIN 14"/>
    <property type="match status" value="1"/>
</dbReference>
<reference evidence="3" key="2">
    <citation type="submission" date="2025-09" db="UniProtKB">
        <authorList>
            <consortium name="Ensembl"/>
        </authorList>
    </citation>
    <scope>IDENTIFICATION</scope>
</reference>